<dbReference type="RefSeq" id="WP_200113964.1">
    <property type="nucleotide sequence ID" value="NZ_JAEHOH010000003.1"/>
</dbReference>
<dbReference type="PANTHER" id="PTHR43639">
    <property type="entry name" value="OXIDOREDUCTASE, SHORT-CHAIN DEHYDROGENASE/REDUCTASE FAMILY (AFU_ORTHOLOGUE AFUA_5G02870)"/>
    <property type="match status" value="1"/>
</dbReference>
<dbReference type="CDD" id="cd05233">
    <property type="entry name" value="SDR_c"/>
    <property type="match status" value="1"/>
</dbReference>
<keyword evidence="2" id="KW-0560">Oxidoreductase</keyword>
<dbReference type="GO" id="GO:0016491">
    <property type="term" value="F:oxidoreductase activity"/>
    <property type="evidence" value="ECO:0007669"/>
    <property type="project" value="UniProtKB-KW"/>
</dbReference>
<protein>
    <submittedName>
        <fullName evidence="3">SDR family oxidoreductase</fullName>
    </submittedName>
</protein>
<dbReference type="PRINTS" id="PR00080">
    <property type="entry name" value="SDRFAMILY"/>
</dbReference>
<evidence type="ECO:0000313" key="3">
    <source>
        <dbReference type="EMBL" id="MBK0418099.1"/>
    </source>
</evidence>
<keyword evidence="4" id="KW-1185">Reference proteome</keyword>
<dbReference type="EMBL" id="JAEHOH010000003">
    <property type="protein sequence ID" value="MBK0418099.1"/>
    <property type="molecule type" value="Genomic_DNA"/>
</dbReference>
<accession>A0A934UT81</accession>
<dbReference type="Proteomes" id="UP000608530">
    <property type="component" value="Unassembled WGS sequence"/>
</dbReference>
<dbReference type="PROSITE" id="PS00061">
    <property type="entry name" value="ADH_SHORT"/>
    <property type="match status" value="1"/>
</dbReference>
<evidence type="ECO:0000313" key="4">
    <source>
        <dbReference type="Proteomes" id="UP000608530"/>
    </source>
</evidence>
<dbReference type="SUPFAM" id="SSF51735">
    <property type="entry name" value="NAD(P)-binding Rossmann-fold domains"/>
    <property type="match status" value="1"/>
</dbReference>
<dbReference type="Pfam" id="PF13561">
    <property type="entry name" value="adh_short_C2"/>
    <property type="match status" value="1"/>
</dbReference>
<organism evidence="3 4">
    <name type="scientific">Leucobacter chromiisoli</name>
    <dbReference type="NCBI Taxonomy" id="2796471"/>
    <lineage>
        <taxon>Bacteria</taxon>
        <taxon>Bacillati</taxon>
        <taxon>Actinomycetota</taxon>
        <taxon>Actinomycetes</taxon>
        <taxon>Micrococcales</taxon>
        <taxon>Microbacteriaceae</taxon>
        <taxon>Leucobacter</taxon>
    </lineage>
</organism>
<evidence type="ECO:0000256" key="1">
    <source>
        <dbReference type="ARBA" id="ARBA00006484"/>
    </source>
</evidence>
<dbReference type="InterPro" id="IPR020904">
    <property type="entry name" value="Sc_DH/Rdtase_CS"/>
</dbReference>
<proteinExistence type="inferred from homology"/>
<dbReference type="InterPro" id="IPR002347">
    <property type="entry name" value="SDR_fam"/>
</dbReference>
<gene>
    <name evidence="3" type="ORF">JD276_03520</name>
</gene>
<sequence length="251" mass="26684">MQLRDRVALVSGGSRGIGRGIVDRFLAEGARVAIVQRRAADPELERDPRVACIRADLADPDAPAVAVEETVQRFGGLDVLVNNAGAMFERDLSELTVAEWDLMAALNLRAPLFLAQAALPHLRDRSGSVINIGSVEGEATNPGHTAYAATKAGVHGMTRAMAIDLGRHGIRCNAIAPGWIVSDLSEEYLASRSDPLVARAELIRLHPAGRLGTPEDVGDLAVYLAAATSRFLTGEVITLDGGRTVRLPTPE</sequence>
<comment type="similarity">
    <text evidence="1">Belongs to the short-chain dehydrogenases/reductases (SDR) family.</text>
</comment>
<dbReference type="PRINTS" id="PR00081">
    <property type="entry name" value="GDHRDH"/>
</dbReference>
<dbReference type="AlphaFoldDB" id="A0A934UT81"/>
<evidence type="ECO:0000256" key="2">
    <source>
        <dbReference type="ARBA" id="ARBA00023002"/>
    </source>
</evidence>
<name>A0A934UT81_9MICO</name>
<dbReference type="FunFam" id="3.40.50.720:FF:000084">
    <property type="entry name" value="Short-chain dehydrogenase reductase"/>
    <property type="match status" value="1"/>
</dbReference>
<dbReference type="InterPro" id="IPR036291">
    <property type="entry name" value="NAD(P)-bd_dom_sf"/>
</dbReference>
<dbReference type="Gene3D" id="3.40.50.720">
    <property type="entry name" value="NAD(P)-binding Rossmann-like Domain"/>
    <property type="match status" value="1"/>
</dbReference>
<reference evidence="3" key="1">
    <citation type="submission" date="2020-12" db="EMBL/GenBank/DDBJ databases">
        <title>Leucobacter sp. CAS1, isolated from Chromium sludge.</title>
        <authorList>
            <person name="Xu Z."/>
        </authorList>
    </citation>
    <scope>NUCLEOTIDE SEQUENCE</scope>
    <source>
        <strain evidence="3">CSA1</strain>
    </source>
</reference>
<dbReference type="PANTHER" id="PTHR43639:SF1">
    <property type="entry name" value="SHORT-CHAIN DEHYDROGENASE_REDUCTASE FAMILY PROTEIN"/>
    <property type="match status" value="1"/>
</dbReference>
<comment type="caution">
    <text evidence="3">The sequence shown here is derived from an EMBL/GenBank/DDBJ whole genome shotgun (WGS) entry which is preliminary data.</text>
</comment>